<evidence type="ECO:0000256" key="4">
    <source>
        <dbReference type="ARBA" id="ARBA00022801"/>
    </source>
</evidence>
<evidence type="ECO:0000256" key="7">
    <source>
        <dbReference type="SAM" id="Phobius"/>
    </source>
</evidence>
<comment type="subcellular location">
    <subcellularLocation>
        <location evidence="1">Membrane</location>
        <topology evidence="1">Multi-pass membrane protein</topology>
    </subcellularLocation>
</comment>
<evidence type="ECO:0000256" key="5">
    <source>
        <dbReference type="ARBA" id="ARBA00022989"/>
    </source>
</evidence>
<dbReference type="eggNOG" id="COG0705">
    <property type="taxonomic scope" value="Bacteria"/>
</dbReference>
<keyword evidence="10" id="KW-1185">Reference proteome</keyword>
<dbReference type="GO" id="GO:0004252">
    <property type="term" value="F:serine-type endopeptidase activity"/>
    <property type="evidence" value="ECO:0007669"/>
    <property type="project" value="InterPro"/>
</dbReference>
<evidence type="ECO:0000256" key="6">
    <source>
        <dbReference type="ARBA" id="ARBA00023136"/>
    </source>
</evidence>
<accession>B3ES28</accession>
<dbReference type="AlphaFoldDB" id="B3ES28"/>
<dbReference type="Gene3D" id="1.20.1540.10">
    <property type="entry name" value="Rhomboid-like"/>
    <property type="match status" value="1"/>
</dbReference>
<dbReference type="InterPro" id="IPR035952">
    <property type="entry name" value="Rhomboid-like_sf"/>
</dbReference>
<dbReference type="RefSeq" id="WP_012472798.1">
    <property type="nucleotide sequence ID" value="NC_010830.1"/>
</dbReference>
<proteinExistence type="inferred from homology"/>
<sequence>MKNLTPVVEKILIINVIIFVASKFLGLNLVSLLGLRYVFSPQFSPYQILTHLFTHASFYHLFSNMFTLVTFGPILEYYLSSKRFIYLYIVTGIGAALLYMLVFYLEIGKIESIYYNYLVTPTPKAFTNLLHKFPHIYNVYHNFVNDFFNNADDPAYIARSKAIVAQLEPILKHKVNIPIVGASGATFGLLTAFAMLFPNARLSLLLLPIPIKAKYFVILYGMYELYTGIQAHPADNVAHFAHLGGILFAYLFIKWYQKSTSYR</sequence>
<dbReference type="PANTHER" id="PTHR43731">
    <property type="entry name" value="RHOMBOID PROTEASE"/>
    <property type="match status" value="1"/>
</dbReference>
<keyword evidence="6 7" id="KW-0472">Membrane</keyword>
<evidence type="ECO:0000256" key="1">
    <source>
        <dbReference type="ARBA" id="ARBA00004141"/>
    </source>
</evidence>
<dbReference type="OrthoDB" id="9807874at2"/>
<dbReference type="HOGENOM" id="CLU_055068_4_1_10"/>
<feature type="transmembrane region" description="Helical" evidence="7">
    <location>
        <begin position="85"/>
        <end position="105"/>
    </location>
</feature>
<dbReference type="SUPFAM" id="SSF144091">
    <property type="entry name" value="Rhomboid-like"/>
    <property type="match status" value="1"/>
</dbReference>
<evidence type="ECO:0000259" key="8">
    <source>
        <dbReference type="Pfam" id="PF01694"/>
    </source>
</evidence>
<feature type="domain" description="Peptidase S54 rhomboid" evidence="8">
    <location>
        <begin position="45"/>
        <end position="102"/>
    </location>
</feature>
<feature type="domain" description="Peptidase S54 rhomboid" evidence="8">
    <location>
        <begin position="172"/>
        <end position="252"/>
    </location>
</feature>
<dbReference type="PANTHER" id="PTHR43731:SF14">
    <property type="entry name" value="PRESENILIN-ASSOCIATED RHOMBOID-LIKE PROTEIN, MITOCHONDRIAL"/>
    <property type="match status" value="1"/>
</dbReference>
<gene>
    <name evidence="9" type="ordered locus">Aasi_0633</name>
</gene>
<dbReference type="STRING" id="452471.Aasi_0633"/>
<dbReference type="EMBL" id="CP001102">
    <property type="protein sequence ID" value="ACE06030.1"/>
    <property type="molecule type" value="Genomic_DNA"/>
</dbReference>
<comment type="similarity">
    <text evidence="2">Belongs to the peptidase S54 family.</text>
</comment>
<dbReference type="MEROPS" id="S54.025"/>
<dbReference type="GO" id="GO:0016020">
    <property type="term" value="C:membrane"/>
    <property type="evidence" value="ECO:0007669"/>
    <property type="project" value="UniProtKB-SubCell"/>
</dbReference>
<evidence type="ECO:0000313" key="10">
    <source>
        <dbReference type="Proteomes" id="UP000001227"/>
    </source>
</evidence>
<feature type="transmembrane region" description="Helical" evidence="7">
    <location>
        <begin position="12"/>
        <end position="38"/>
    </location>
</feature>
<organism evidence="9 10">
    <name type="scientific">Amoebophilus asiaticus (strain 5a2)</name>
    <dbReference type="NCBI Taxonomy" id="452471"/>
    <lineage>
        <taxon>Bacteria</taxon>
        <taxon>Pseudomonadati</taxon>
        <taxon>Bacteroidota</taxon>
        <taxon>Cytophagia</taxon>
        <taxon>Cytophagales</taxon>
        <taxon>Amoebophilaceae</taxon>
        <taxon>Candidatus Amoebophilus</taxon>
    </lineage>
</organism>
<keyword evidence="5 7" id="KW-1133">Transmembrane helix</keyword>
<keyword evidence="3 7" id="KW-0812">Transmembrane</keyword>
<dbReference type="InterPro" id="IPR022764">
    <property type="entry name" value="Peptidase_S54_rhomboid_dom"/>
</dbReference>
<feature type="transmembrane region" description="Helical" evidence="7">
    <location>
        <begin position="204"/>
        <end position="223"/>
    </location>
</feature>
<protein>
    <recommendedName>
        <fullName evidence="8">Peptidase S54 rhomboid domain-containing protein</fullName>
    </recommendedName>
</protein>
<feature type="transmembrane region" description="Helical" evidence="7">
    <location>
        <begin position="177"/>
        <end position="197"/>
    </location>
</feature>
<reference evidence="9 10" key="1">
    <citation type="journal article" date="2010" name="J. Bacteriol.">
        <title>The genome of the amoeba symbiont 'Candidatus Amoebophilus asiaticus' reveals common mechanisms for host cell interaction among amoeba-associated bacteria.</title>
        <authorList>
            <person name="Schmitz-Esser S."/>
            <person name="Tischler P."/>
            <person name="Arnold R."/>
            <person name="Montanaro J."/>
            <person name="Wagner M."/>
            <person name="Rattei T."/>
            <person name="Horn M."/>
        </authorList>
    </citation>
    <scope>NUCLEOTIDE SEQUENCE [LARGE SCALE GENOMIC DNA]</scope>
    <source>
        <strain evidence="9 10">5a2</strain>
    </source>
</reference>
<dbReference type="Pfam" id="PF01694">
    <property type="entry name" value="Rhomboid"/>
    <property type="match status" value="2"/>
</dbReference>
<name>B3ES28_AMOA5</name>
<evidence type="ECO:0000313" key="9">
    <source>
        <dbReference type="EMBL" id="ACE06030.1"/>
    </source>
</evidence>
<evidence type="ECO:0000256" key="2">
    <source>
        <dbReference type="ARBA" id="ARBA00009045"/>
    </source>
</evidence>
<dbReference type="InterPro" id="IPR050925">
    <property type="entry name" value="Rhomboid_protease_S54"/>
</dbReference>
<feature type="transmembrane region" description="Helical" evidence="7">
    <location>
        <begin position="58"/>
        <end position="78"/>
    </location>
</feature>
<dbReference type="KEGG" id="aas:Aasi_0633"/>
<dbReference type="Proteomes" id="UP000001227">
    <property type="component" value="Chromosome"/>
</dbReference>
<keyword evidence="4" id="KW-0378">Hydrolase</keyword>
<evidence type="ECO:0000256" key="3">
    <source>
        <dbReference type="ARBA" id="ARBA00022692"/>
    </source>
</evidence>
<feature type="transmembrane region" description="Helical" evidence="7">
    <location>
        <begin position="238"/>
        <end position="256"/>
    </location>
</feature>